<feature type="region of interest" description="Disordered" evidence="1">
    <location>
        <begin position="266"/>
        <end position="333"/>
    </location>
</feature>
<dbReference type="RefSeq" id="XP_037213035.1">
    <property type="nucleotide sequence ID" value="XM_037370443.1"/>
</dbReference>
<evidence type="ECO:0000313" key="3">
    <source>
        <dbReference type="EMBL" id="KAF7288883.1"/>
    </source>
</evidence>
<feature type="transmembrane region" description="Helical" evidence="2">
    <location>
        <begin position="237"/>
        <end position="262"/>
    </location>
</feature>
<dbReference type="OrthoDB" id="3043648at2759"/>
<feature type="transmembrane region" description="Helical" evidence="2">
    <location>
        <begin position="91"/>
        <end position="110"/>
    </location>
</feature>
<dbReference type="EMBL" id="JACAZF010000018">
    <property type="protein sequence ID" value="KAF7288883.1"/>
    <property type="molecule type" value="Genomic_DNA"/>
</dbReference>
<feature type="transmembrane region" description="Helical" evidence="2">
    <location>
        <begin position="53"/>
        <end position="71"/>
    </location>
</feature>
<dbReference type="AlphaFoldDB" id="A0A8H6RXV5"/>
<sequence length="333" mass="36725">MDGLPIFSSESAAYVIGPQLVGWSLGAVLTGVVGYQFVKYLSTFPEEPLHLRAYVVFLIIATLATAILDFMQNWYKLILGEGFFGHPDLPIAASHSIIIAFITFYVQAFYLHRLYLLSKHNWPLVGLLATLLFAAFALSLTAVSRRLLPTATDEDDNAKSLLLYNIHIAFILVGDILLTLTTVGYLVYYRKQVLPLSAGLFTALIRATFQSAAPATLCIIIQFALSLTYPNPPFAPFARVSAGIGLNMVLSKLWAMSLLGTLNSRAEEKTRKTPHGTSQSSRRELAQSVYVNPASTRPGNSVENETHSTSLQAEAGRRRDRKSMMLPRRVKQG</sequence>
<feature type="transmembrane region" description="Helical" evidence="2">
    <location>
        <begin position="200"/>
        <end position="225"/>
    </location>
</feature>
<evidence type="ECO:0000256" key="1">
    <source>
        <dbReference type="SAM" id="MobiDB-lite"/>
    </source>
</evidence>
<gene>
    <name evidence="3" type="ORF">MIND_01404200</name>
</gene>
<dbReference type="Proteomes" id="UP000636479">
    <property type="component" value="Unassembled WGS sequence"/>
</dbReference>
<proteinExistence type="predicted"/>
<dbReference type="PANTHER" id="PTHR40465:SF1">
    <property type="entry name" value="DUF6534 DOMAIN-CONTAINING PROTEIN"/>
    <property type="match status" value="1"/>
</dbReference>
<reference evidence="3" key="1">
    <citation type="submission" date="2020-05" db="EMBL/GenBank/DDBJ databases">
        <title>Mycena genomes resolve the evolution of fungal bioluminescence.</title>
        <authorList>
            <person name="Tsai I.J."/>
        </authorList>
    </citation>
    <scope>NUCLEOTIDE SEQUENCE</scope>
    <source>
        <strain evidence="3">171206Taipei</strain>
    </source>
</reference>
<protein>
    <submittedName>
        <fullName evidence="3">Uncharacterized protein</fullName>
    </submittedName>
</protein>
<dbReference type="GeneID" id="59352959"/>
<keyword evidence="2" id="KW-0812">Transmembrane</keyword>
<feature type="transmembrane region" description="Helical" evidence="2">
    <location>
        <begin position="122"/>
        <end position="142"/>
    </location>
</feature>
<keyword evidence="2" id="KW-0472">Membrane</keyword>
<comment type="caution">
    <text evidence="3">The sequence shown here is derived from an EMBL/GenBank/DDBJ whole genome shotgun (WGS) entry which is preliminary data.</text>
</comment>
<evidence type="ECO:0000313" key="4">
    <source>
        <dbReference type="Proteomes" id="UP000636479"/>
    </source>
</evidence>
<organism evidence="3 4">
    <name type="scientific">Mycena indigotica</name>
    <dbReference type="NCBI Taxonomy" id="2126181"/>
    <lineage>
        <taxon>Eukaryota</taxon>
        <taxon>Fungi</taxon>
        <taxon>Dikarya</taxon>
        <taxon>Basidiomycota</taxon>
        <taxon>Agaricomycotina</taxon>
        <taxon>Agaricomycetes</taxon>
        <taxon>Agaricomycetidae</taxon>
        <taxon>Agaricales</taxon>
        <taxon>Marasmiineae</taxon>
        <taxon>Mycenaceae</taxon>
        <taxon>Mycena</taxon>
    </lineage>
</organism>
<keyword evidence="4" id="KW-1185">Reference proteome</keyword>
<dbReference type="PANTHER" id="PTHR40465">
    <property type="entry name" value="CHROMOSOME 1, WHOLE GENOME SHOTGUN SEQUENCE"/>
    <property type="match status" value="1"/>
</dbReference>
<name>A0A8H6RXV5_9AGAR</name>
<feature type="transmembrane region" description="Helical" evidence="2">
    <location>
        <begin position="20"/>
        <end position="41"/>
    </location>
</feature>
<feature type="transmembrane region" description="Helical" evidence="2">
    <location>
        <begin position="162"/>
        <end position="188"/>
    </location>
</feature>
<feature type="compositionally biased region" description="Polar residues" evidence="1">
    <location>
        <begin position="289"/>
        <end position="312"/>
    </location>
</feature>
<keyword evidence="2" id="KW-1133">Transmembrane helix</keyword>
<evidence type="ECO:0000256" key="2">
    <source>
        <dbReference type="SAM" id="Phobius"/>
    </source>
</evidence>
<accession>A0A8H6RXV5</accession>